<dbReference type="AlphaFoldDB" id="A0AAW8F2M5"/>
<organism evidence="1 2">
    <name type="scientific">Streptomyces canus</name>
    <dbReference type="NCBI Taxonomy" id="58343"/>
    <lineage>
        <taxon>Bacteria</taxon>
        <taxon>Bacillati</taxon>
        <taxon>Actinomycetota</taxon>
        <taxon>Actinomycetes</taxon>
        <taxon>Kitasatosporales</taxon>
        <taxon>Streptomycetaceae</taxon>
        <taxon>Streptomyces</taxon>
        <taxon>Streptomyces aurantiacus group</taxon>
    </lineage>
</organism>
<name>A0AAW8F2M5_9ACTN</name>
<evidence type="ECO:0008006" key="3">
    <source>
        <dbReference type="Google" id="ProtNLM"/>
    </source>
</evidence>
<evidence type="ECO:0000313" key="1">
    <source>
        <dbReference type="EMBL" id="MDQ0904092.1"/>
    </source>
</evidence>
<dbReference type="Proteomes" id="UP001234216">
    <property type="component" value="Unassembled WGS sequence"/>
</dbReference>
<comment type="caution">
    <text evidence="1">The sequence shown here is derived from an EMBL/GenBank/DDBJ whole genome shotgun (WGS) entry which is preliminary data.</text>
</comment>
<accession>A0AAW8F2M5</accession>
<evidence type="ECO:0000313" key="2">
    <source>
        <dbReference type="Proteomes" id="UP001234216"/>
    </source>
</evidence>
<protein>
    <recommendedName>
        <fullName evidence="3">Tetracyclin repressor-like C-terminal domain-containing protein</fullName>
    </recommendedName>
</protein>
<gene>
    <name evidence="1" type="ORF">QFZ22_000077</name>
</gene>
<proteinExistence type="predicted"/>
<reference evidence="1" key="1">
    <citation type="submission" date="2023-07" db="EMBL/GenBank/DDBJ databases">
        <title>Comparative genomics of wheat-associated soil bacteria to identify genetic determinants of phenazine resistance.</title>
        <authorList>
            <person name="Mouncey N."/>
        </authorList>
    </citation>
    <scope>NUCLEOTIDE SEQUENCE</scope>
    <source>
        <strain evidence="1">V4I22</strain>
    </source>
</reference>
<dbReference type="EMBL" id="JAUSZV010000001">
    <property type="protein sequence ID" value="MDQ0904092.1"/>
    <property type="molecule type" value="Genomic_DNA"/>
</dbReference>
<sequence>MSCAPAELVSQVSSALVQAGFVLGDADTGVPGLRVIEVPAGALVSWTASDRFTSLARDQARRAGSDDRMRVLVQAAVAGLLIQRGHTVTEAPQEGDLVVLADIVAPDHGDG</sequence>